<dbReference type="Pfam" id="PF00989">
    <property type="entry name" value="PAS"/>
    <property type="match status" value="1"/>
</dbReference>
<dbReference type="InterPro" id="IPR004358">
    <property type="entry name" value="Sig_transdc_His_kin-like_C"/>
</dbReference>
<dbReference type="Proteomes" id="UP000477680">
    <property type="component" value="Chromosome"/>
</dbReference>
<evidence type="ECO:0000256" key="7">
    <source>
        <dbReference type="ARBA" id="ARBA00022777"/>
    </source>
</evidence>
<keyword evidence="9" id="KW-0902">Two-component regulatory system</keyword>
<dbReference type="KEGG" id="kim:G3T16_10280"/>
<dbReference type="GO" id="GO:0005524">
    <property type="term" value="F:ATP binding"/>
    <property type="evidence" value="ECO:0007669"/>
    <property type="project" value="UniProtKB-KW"/>
</dbReference>
<dbReference type="PANTHER" id="PTHR43047:SF72">
    <property type="entry name" value="OSMOSENSING HISTIDINE PROTEIN KINASE SLN1"/>
    <property type="match status" value="1"/>
</dbReference>
<dbReference type="InterPro" id="IPR000014">
    <property type="entry name" value="PAS"/>
</dbReference>
<keyword evidence="11" id="KW-0131">Cell cycle</keyword>
<dbReference type="InterPro" id="IPR005467">
    <property type="entry name" value="His_kinase_dom"/>
</dbReference>
<evidence type="ECO:0000259" key="14">
    <source>
        <dbReference type="PROSITE" id="PS50112"/>
    </source>
</evidence>
<evidence type="ECO:0000256" key="5">
    <source>
        <dbReference type="ARBA" id="ARBA00022679"/>
    </source>
</evidence>
<dbReference type="Gene3D" id="3.30.450.20">
    <property type="entry name" value="PAS domain"/>
    <property type="match status" value="3"/>
</dbReference>
<dbReference type="Gene3D" id="1.10.287.130">
    <property type="match status" value="1"/>
</dbReference>
<dbReference type="FunFam" id="3.30.565.10:FF:000010">
    <property type="entry name" value="Sensor histidine kinase RcsC"/>
    <property type="match status" value="1"/>
</dbReference>
<dbReference type="RefSeq" id="WP_163495141.1">
    <property type="nucleotide sequence ID" value="NZ_CP048711.1"/>
</dbReference>
<dbReference type="InterPro" id="IPR013767">
    <property type="entry name" value="PAS_fold"/>
</dbReference>
<dbReference type="InterPro" id="IPR003594">
    <property type="entry name" value="HATPase_dom"/>
</dbReference>
<feature type="coiled-coil region" evidence="12">
    <location>
        <begin position="366"/>
        <end position="393"/>
    </location>
</feature>
<dbReference type="NCBIfam" id="TIGR00229">
    <property type="entry name" value="sensory_box"/>
    <property type="match status" value="3"/>
</dbReference>
<dbReference type="InterPro" id="IPR036890">
    <property type="entry name" value="HATPase_C_sf"/>
</dbReference>
<feature type="domain" description="PAS" evidence="14">
    <location>
        <begin position="248"/>
        <end position="300"/>
    </location>
</feature>
<keyword evidence="7" id="KW-0418">Kinase</keyword>
<dbReference type="SUPFAM" id="SSF55785">
    <property type="entry name" value="PYP-like sensor domain (PAS domain)"/>
    <property type="match status" value="3"/>
</dbReference>
<feature type="domain" description="PAC" evidence="15">
    <location>
        <begin position="325"/>
        <end position="375"/>
    </location>
</feature>
<gene>
    <name evidence="16" type="ORF">G3T16_10280</name>
</gene>
<dbReference type="InterPro" id="IPR000700">
    <property type="entry name" value="PAS-assoc_C"/>
</dbReference>
<dbReference type="PROSITE" id="PS50112">
    <property type="entry name" value="PAS"/>
    <property type="match status" value="3"/>
</dbReference>
<comment type="catalytic activity">
    <reaction evidence="1">
        <text>ATP + protein L-histidine = ADP + protein N-phospho-L-histidine.</text>
        <dbReference type="EC" id="2.7.13.3"/>
    </reaction>
</comment>
<dbReference type="SMART" id="SM00388">
    <property type="entry name" value="HisKA"/>
    <property type="match status" value="1"/>
</dbReference>
<evidence type="ECO:0000313" key="16">
    <source>
        <dbReference type="EMBL" id="QIB65743.1"/>
    </source>
</evidence>
<feature type="domain" description="PAC" evidence="15">
    <location>
        <begin position="75"/>
        <end position="127"/>
    </location>
</feature>
<evidence type="ECO:0000313" key="17">
    <source>
        <dbReference type="Proteomes" id="UP000477680"/>
    </source>
</evidence>
<evidence type="ECO:0000256" key="11">
    <source>
        <dbReference type="ARBA" id="ARBA00023306"/>
    </source>
</evidence>
<dbReference type="SUPFAM" id="SSF47384">
    <property type="entry name" value="Homodimeric domain of signal transducing histidine kinase"/>
    <property type="match status" value="1"/>
</dbReference>
<evidence type="ECO:0000256" key="3">
    <source>
        <dbReference type="ARBA" id="ARBA00012438"/>
    </source>
</evidence>
<dbReference type="Pfam" id="PF13426">
    <property type="entry name" value="PAS_9"/>
    <property type="match status" value="2"/>
</dbReference>
<organism evidence="16 17">
    <name type="scientific">Kineobactrum salinum</name>
    <dbReference type="NCBI Taxonomy" id="2708301"/>
    <lineage>
        <taxon>Bacteria</taxon>
        <taxon>Pseudomonadati</taxon>
        <taxon>Pseudomonadota</taxon>
        <taxon>Gammaproteobacteria</taxon>
        <taxon>Cellvibrionales</taxon>
        <taxon>Halieaceae</taxon>
        <taxon>Kineobactrum</taxon>
    </lineage>
</organism>
<dbReference type="CDD" id="cd16922">
    <property type="entry name" value="HATPase_EvgS-ArcB-TorS-like"/>
    <property type="match status" value="1"/>
</dbReference>
<feature type="domain" description="Histidine kinase" evidence="13">
    <location>
        <begin position="393"/>
        <end position="615"/>
    </location>
</feature>
<dbReference type="SUPFAM" id="SSF55874">
    <property type="entry name" value="ATPase domain of HSP90 chaperone/DNA topoisomerase II/histidine kinase"/>
    <property type="match status" value="1"/>
</dbReference>
<dbReference type="PANTHER" id="PTHR43047">
    <property type="entry name" value="TWO-COMPONENT HISTIDINE PROTEIN KINASE"/>
    <property type="match status" value="1"/>
</dbReference>
<evidence type="ECO:0000259" key="15">
    <source>
        <dbReference type="PROSITE" id="PS50113"/>
    </source>
</evidence>
<dbReference type="PRINTS" id="PR00344">
    <property type="entry name" value="BCTRLSENSOR"/>
</dbReference>
<dbReference type="EMBL" id="CP048711">
    <property type="protein sequence ID" value="QIB65743.1"/>
    <property type="molecule type" value="Genomic_DNA"/>
</dbReference>
<comment type="subcellular location">
    <subcellularLocation>
        <location evidence="2">Membrane</location>
    </subcellularLocation>
</comment>
<dbReference type="CDD" id="cd00130">
    <property type="entry name" value="PAS"/>
    <property type="match status" value="3"/>
</dbReference>
<dbReference type="SMART" id="SM00091">
    <property type="entry name" value="PAS"/>
    <property type="match status" value="3"/>
</dbReference>
<evidence type="ECO:0000256" key="8">
    <source>
        <dbReference type="ARBA" id="ARBA00022840"/>
    </source>
</evidence>
<dbReference type="InterPro" id="IPR035965">
    <property type="entry name" value="PAS-like_dom_sf"/>
</dbReference>
<evidence type="ECO:0000256" key="12">
    <source>
        <dbReference type="SAM" id="Coils"/>
    </source>
</evidence>
<sequence length="615" mass="69021">MSSNYYERLVEETPDALIATSPDGEILHWNQGAEQTFGYTREEALGRSLYELTVPPDLIEEEKAIYRDALRTDVATYESYRRRKDGSLVYINISMRAVKDPLGELLYFVTNKKDVTHLKARRDAKLLEARYRDLLESTPDAIIMVNTSGRIVLANGQAEEVFGWERTELLGKPIEILLPQRYGSQHVRHRSGYLEQPRTRSMGAGLELYGLRKNGTEFPVEISLSPLKTEEGILVMSAIRDITVRKKADAKFRDLLESAPDAMIIVNGEGEIVLVNSQSEKLFGYSRDEMLAQKVEMLLPVRYRASHPGHRDRFFREPRVRPMGVGLELYGLRKNGTEFPIEISLSPLETEEGVLVSSAIRDITDRKRVEQELQEKNVELEQANNAKDNFLAAMSHELRTPLNAIIGFTGTLLMKLPGPLTVDQEKQLTTVQRSARHLLALINDLLDLAKIGAGKMELQLESVDCREVIEEVIATLRPSAESRGLRLLAHAGTAPLVFLVDRRALSQIVLNLSNNAIKFTEQGSVEIYCRRWEEEGETGLQIDVVDTGVGIQPEDQENLFSAFTQLDVNTRRQREGSGLGLHLSQKLAALLGGSISCKSSYGQGSTFTLRIRDNG</sequence>
<keyword evidence="4" id="KW-0597">Phosphoprotein</keyword>
<feature type="domain" description="PAS" evidence="14">
    <location>
        <begin position="2"/>
        <end position="73"/>
    </location>
</feature>
<dbReference type="PROSITE" id="PS50109">
    <property type="entry name" value="HIS_KIN"/>
    <property type="match status" value="1"/>
</dbReference>
<name>A0A6C0U1S6_9GAMM</name>
<dbReference type="GO" id="GO:0005886">
    <property type="term" value="C:plasma membrane"/>
    <property type="evidence" value="ECO:0007669"/>
    <property type="project" value="TreeGrafter"/>
</dbReference>
<keyword evidence="5" id="KW-0808">Transferase</keyword>
<dbReference type="InterPro" id="IPR001610">
    <property type="entry name" value="PAC"/>
</dbReference>
<evidence type="ECO:0000256" key="2">
    <source>
        <dbReference type="ARBA" id="ARBA00004370"/>
    </source>
</evidence>
<evidence type="ECO:0000256" key="9">
    <source>
        <dbReference type="ARBA" id="ARBA00023012"/>
    </source>
</evidence>
<dbReference type="PROSITE" id="PS50113">
    <property type="entry name" value="PAC"/>
    <property type="match status" value="3"/>
</dbReference>
<evidence type="ECO:0000256" key="1">
    <source>
        <dbReference type="ARBA" id="ARBA00000085"/>
    </source>
</evidence>
<keyword evidence="8" id="KW-0067">ATP-binding</keyword>
<proteinExistence type="predicted"/>
<dbReference type="SMART" id="SM00387">
    <property type="entry name" value="HATPase_c"/>
    <property type="match status" value="1"/>
</dbReference>
<dbReference type="AlphaFoldDB" id="A0A6C0U1S6"/>
<evidence type="ECO:0000256" key="10">
    <source>
        <dbReference type="ARBA" id="ARBA00023136"/>
    </source>
</evidence>
<evidence type="ECO:0000259" key="13">
    <source>
        <dbReference type="PROSITE" id="PS50109"/>
    </source>
</evidence>
<feature type="domain" description="PAC" evidence="15">
    <location>
        <begin position="204"/>
        <end position="254"/>
    </location>
</feature>
<dbReference type="Pfam" id="PF02518">
    <property type="entry name" value="HATPase_c"/>
    <property type="match status" value="1"/>
</dbReference>
<dbReference type="GO" id="GO:0000155">
    <property type="term" value="F:phosphorelay sensor kinase activity"/>
    <property type="evidence" value="ECO:0007669"/>
    <property type="project" value="InterPro"/>
</dbReference>
<dbReference type="FunFam" id="1.10.287.130:FF:000038">
    <property type="entry name" value="Sensory transduction histidine kinase"/>
    <property type="match status" value="1"/>
</dbReference>
<keyword evidence="17" id="KW-1185">Reference proteome</keyword>
<keyword evidence="6" id="KW-0547">Nucleotide-binding</keyword>
<dbReference type="Gene3D" id="3.30.565.10">
    <property type="entry name" value="Histidine kinase-like ATPase, C-terminal domain"/>
    <property type="match status" value="1"/>
</dbReference>
<evidence type="ECO:0000256" key="4">
    <source>
        <dbReference type="ARBA" id="ARBA00022553"/>
    </source>
</evidence>
<dbReference type="CDD" id="cd00082">
    <property type="entry name" value="HisKA"/>
    <property type="match status" value="1"/>
</dbReference>
<dbReference type="InterPro" id="IPR036097">
    <property type="entry name" value="HisK_dim/P_sf"/>
</dbReference>
<feature type="domain" description="PAS" evidence="14">
    <location>
        <begin position="127"/>
        <end position="180"/>
    </location>
</feature>
<keyword evidence="12" id="KW-0175">Coiled coil</keyword>
<dbReference type="Pfam" id="PF00512">
    <property type="entry name" value="HisKA"/>
    <property type="match status" value="1"/>
</dbReference>
<evidence type="ECO:0000256" key="6">
    <source>
        <dbReference type="ARBA" id="ARBA00022741"/>
    </source>
</evidence>
<keyword evidence="10" id="KW-0472">Membrane</keyword>
<dbReference type="InterPro" id="IPR003661">
    <property type="entry name" value="HisK_dim/P_dom"/>
</dbReference>
<dbReference type="SMART" id="SM00086">
    <property type="entry name" value="PAC"/>
    <property type="match status" value="3"/>
</dbReference>
<reference evidence="16 17" key="1">
    <citation type="submission" date="2020-02" db="EMBL/GenBank/DDBJ databases">
        <title>Genome sequencing for Kineobactrum sp. M2.</title>
        <authorList>
            <person name="Park S.-J."/>
        </authorList>
    </citation>
    <scope>NUCLEOTIDE SEQUENCE [LARGE SCALE GENOMIC DNA]</scope>
    <source>
        <strain evidence="16 17">M2</strain>
    </source>
</reference>
<dbReference type="GO" id="GO:0006355">
    <property type="term" value="P:regulation of DNA-templated transcription"/>
    <property type="evidence" value="ECO:0007669"/>
    <property type="project" value="InterPro"/>
</dbReference>
<accession>A0A6C0U1S6</accession>
<protein>
    <recommendedName>
        <fullName evidence="3">histidine kinase</fullName>
        <ecNumber evidence="3">2.7.13.3</ecNumber>
    </recommendedName>
</protein>
<dbReference type="EC" id="2.7.13.3" evidence="3"/>
<dbReference type="GO" id="GO:0009927">
    <property type="term" value="F:histidine phosphotransfer kinase activity"/>
    <property type="evidence" value="ECO:0007669"/>
    <property type="project" value="TreeGrafter"/>
</dbReference>